<dbReference type="PANTHER" id="PTHR13847">
    <property type="entry name" value="SARCOSINE DEHYDROGENASE-RELATED"/>
    <property type="match status" value="1"/>
</dbReference>
<dbReference type="InterPro" id="IPR036188">
    <property type="entry name" value="FAD/NAD-bd_sf"/>
</dbReference>
<feature type="domain" description="FAD dependent oxidoreductase" evidence="4">
    <location>
        <begin position="9"/>
        <end position="341"/>
    </location>
</feature>
<keyword evidence="2" id="KW-0784">Thiamine biosynthesis</keyword>
<evidence type="ECO:0000313" key="5">
    <source>
        <dbReference type="EMBL" id="WKD51000.1"/>
    </source>
</evidence>
<protein>
    <submittedName>
        <fullName evidence="5">Glycine oxidase ThiO</fullName>
        <ecNumber evidence="5">1.4.3.19</ecNumber>
    </submittedName>
</protein>
<dbReference type="EC" id="1.4.3.19" evidence="5"/>
<dbReference type="NCBIfam" id="TIGR02352">
    <property type="entry name" value="thiamin_ThiO"/>
    <property type="match status" value="1"/>
</dbReference>
<dbReference type="EMBL" id="CP098023">
    <property type="protein sequence ID" value="WKD51000.1"/>
    <property type="molecule type" value="Genomic_DNA"/>
</dbReference>
<evidence type="ECO:0000313" key="6">
    <source>
        <dbReference type="Proteomes" id="UP001321520"/>
    </source>
</evidence>
<evidence type="ECO:0000256" key="2">
    <source>
        <dbReference type="ARBA" id="ARBA00022977"/>
    </source>
</evidence>
<dbReference type="Pfam" id="PF01266">
    <property type="entry name" value="DAO"/>
    <property type="match status" value="1"/>
</dbReference>
<organism evidence="5 6">
    <name type="scientific">Microbulbifer spongiae</name>
    <dbReference type="NCBI Taxonomy" id="2944933"/>
    <lineage>
        <taxon>Bacteria</taxon>
        <taxon>Pseudomonadati</taxon>
        <taxon>Pseudomonadota</taxon>
        <taxon>Gammaproteobacteria</taxon>
        <taxon>Cellvibrionales</taxon>
        <taxon>Microbulbiferaceae</taxon>
        <taxon>Microbulbifer</taxon>
    </lineage>
</organism>
<dbReference type="Gene3D" id="3.30.9.10">
    <property type="entry name" value="D-Amino Acid Oxidase, subunit A, domain 2"/>
    <property type="match status" value="1"/>
</dbReference>
<keyword evidence="6" id="KW-1185">Reference proteome</keyword>
<dbReference type="InterPro" id="IPR012727">
    <property type="entry name" value="Gly_oxidase_ThiO"/>
</dbReference>
<dbReference type="RefSeq" id="WP_301417849.1">
    <property type="nucleotide sequence ID" value="NZ_CP098023.1"/>
</dbReference>
<evidence type="ECO:0000259" key="4">
    <source>
        <dbReference type="Pfam" id="PF01266"/>
    </source>
</evidence>
<dbReference type="InterPro" id="IPR006076">
    <property type="entry name" value="FAD-dep_OxRdtase"/>
</dbReference>
<accession>A0ABY9EDE1</accession>
<dbReference type="Gene3D" id="3.50.50.60">
    <property type="entry name" value="FAD/NAD(P)-binding domain"/>
    <property type="match status" value="1"/>
</dbReference>
<comment type="pathway">
    <text evidence="1">Cofactor biosynthesis; thiamine diphosphate biosynthesis.</text>
</comment>
<evidence type="ECO:0000256" key="1">
    <source>
        <dbReference type="ARBA" id="ARBA00004948"/>
    </source>
</evidence>
<name>A0ABY9EDE1_9GAMM</name>
<evidence type="ECO:0000256" key="3">
    <source>
        <dbReference type="ARBA" id="ARBA00023002"/>
    </source>
</evidence>
<dbReference type="PANTHER" id="PTHR13847:SF289">
    <property type="entry name" value="GLYCINE OXIDASE"/>
    <property type="match status" value="1"/>
</dbReference>
<keyword evidence="3 5" id="KW-0560">Oxidoreductase</keyword>
<reference evidence="5 6" key="1">
    <citation type="submission" date="2022-05" db="EMBL/GenBank/DDBJ databases">
        <title>Microbulbifer sp. nov., isolated from sponge.</title>
        <authorList>
            <person name="Gao L."/>
        </authorList>
    </citation>
    <scope>NUCLEOTIDE SEQUENCE [LARGE SCALE GENOMIC DNA]</scope>
    <source>
        <strain evidence="5 6">MI-G</strain>
    </source>
</reference>
<gene>
    <name evidence="5" type="primary">thiO</name>
    <name evidence="5" type="ORF">M8T91_06160</name>
</gene>
<dbReference type="SUPFAM" id="SSF51905">
    <property type="entry name" value="FAD/NAD(P)-binding domain"/>
    <property type="match status" value="1"/>
</dbReference>
<dbReference type="Proteomes" id="UP001321520">
    <property type="component" value="Chromosome"/>
</dbReference>
<dbReference type="SUPFAM" id="SSF54373">
    <property type="entry name" value="FAD-linked reductases, C-terminal domain"/>
    <property type="match status" value="1"/>
</dbReference>
<proteinExistence type="predicted"/>
<sequence length="357" mass="39765">MTSETKASIAIAGGGLLGRLLAWRLSRRELDITLFEAGDLSMPEGACWAAAGMISPLSELVQGEKEIYTLGLESLKLWMDWSKQLEKQTGREVEFRQAGSVLVAHGKDRSELAQFLRDLHGKLGTLEKDQVQSLDARGLRALEPALERFDQGLFLRGEADINNHRLLPLLLSALRQQGVTLRERTKVGCEQNRVCFTEGQEQFDCVIDCRGLGAKDGIEGLRGVRGEVMVVESREVVLQRPVRLLHPRYSLYAVPRRDGRTVIGATEIESEDMSPISVRSSMELSSALFSLNPAFAEARIVETRVNCRPATLDNRPLIHNARGQIRVNGLYRHGYLLAPAMVQQVEEIVTEQLLQVV</sequence>
<dbReference type="GO" id="GO:0043799">
    <property type="term" value="F:glycine oxidase activity"/>
    <property type="evidence" value="ECO:0007669"/>
    <property type="project" value="UniProtKB-EC"/>
</dbReference>